<dbReference type="EMBL" id="PJCG01000012">
    <property type="protein sequence ID" value="PKI24070.1"/>
    <property type="molecule type" value="Genomic_DNA"/>
</dbReference>
<dbReference type="GO" id="GO:0016491">
    <property type="term" value="F:oxidoreductase activity"/>
    <property type="evidence" value="ECO:0007669"/>
    <property type="project" value="InterPro"/>
</dbReference>
<accession>A0A2N1ITL5</accession>
<comment type="caution">
    <text evidence="1">The sequence shown here is derived from an EMBL/GenBank/DDBJ whole genome shotgun (WGS) entry which is preliminary data.</text>
</comment>
<name>A0A2N1ITL5_9PSED</name>
<dbReference type="RefSeq" id="WP_021781687.1">
    <property type="nucleotide sequence ID" value="NZ_KK214938.1"/>
</dbReference>
<evidence type="ECO:0000313" key="1">
    <source>
        <dbReference type="EMBL" id="PKI24070.1"/>
    </source>
</evidence>
<proteinExistence type="predicted"/>
<reference evidence="1 2" key="1">
    <citation type="submission" date="2017-12" db="EMBL/GenBank/DDBJ databases">
        <title>Isolation and characterization of an aerobic denitrifying Pseudomonas monteilii CY06 from aquaculture ponds.</title>
        <authorList>
            <person name="Ma Q."/>
            <person name="Cai Y."/>
            <person name="He Z."/>
        </authorList>
    </citation>
    <scope>NUCLEOTIDE SEQUENCE [LARGE SCALE GENOMIC DNA]</scope>
    <source>
        <strain evidence="1 2">CY06</strain>
    </source>
</reference>
<gene>
    <name evidence="1" type="ORF">CXB65_10480</name>
</gene>
<dbReference type="AlphaFoldDB" id="A0A2N1ITL5"/>
<dbReference type="Proteomes" id="UP000233399">
    <property type="component" value="Unassembled WGS sequence"/>
</dbReference>
<organism evidence="1 2">
    <name type="scientific">Pseudomonas monteilii</name>
    <dbReference type="NCBI Taxonomy" id="76759"/>
    <lineage>
        <taxon>Bacteria</taxon>
        <taxon>Pseudomonadati</taxon>
        <taxon>Pseudomonadota</taxon>
        <taxon>Gammaproteobacteria</taxon>
        <taxon>Pseudomonadales</taxon>
        <taxon>Pseudomonadaceae</taxon>
        <taxon>Pseudomonas</taxon>
    </lineage>
</organism>
<dbReference type="Pfam" id="PF11583">
    <property type="entry name" value="AurF"/>
    <property type="match status" value="1"/>
</dbReference>
<dbReference type="InterPro" id="IPR012348">
    <property type="entry name" value="RNR-like"/>
</dbReference>
<dbReference type="Gene3D" id="1.10.620.20">
    <property type="entry name" value="Ribonucleotide Reductase, subunit A"/>
    <property type="match status" value="1"/>
</dbReference>
<sequence length="308" mass="35372">MNKLANRSITLFRNWHSSSAVRSRPYAYQFTKADFAQTDPGLWFPIALSPALAHDAIKSLPKKELLIAHASHLVYFMDYTTALEMTHVNEAVRCIVTGSLKKYFENKERRIALKIYADEAYHALFSKEIADHVAQHFNLVRIRPARLDRLDRVIDKSPPAFECLTRFCIGFVSETLITHELLKLSSEALVGPVTNMLRDHLHDEGRHAVFFSECFVSLWRNISKMEKDYVAQILPEVLIAFCQPDLSCLRMLLRNRPDLEDEISAYVEANWTIRMIEICGPTLRAIQHTDLLDDEGYFLQFQSAGLIA</sequence>
<dbReference type="InterPro" id="IPR025859">
    <property type="entry name" value="AurF/CmlI"/>
</dbReference>
<protein>
    <submittedName>
        <fullName evidence="1">Aminobenzoate oxygenase</fullName>
    </submittedName>
</protein>
<evidence type="ECO:0000313" key="2">
    <source>
        <dbReference type="Proteomes" id="UP000233399"/>
    </source>
</evidence>